<organism evidence="2 3">
    <name type="scientific">Rhizobium leguminosarum</name>
    <dbReference type="NCBI Taxonomy" id="384"/>
    <lineage>
        <taxon>Bacteria</taxon>
        <taxon>Pseudomonadati</taxon>
        <taxon>Pseudomonadota</taxon>
        <taxon>Alphaproteobacteria</taxon>
        <taxon>Hyphomicrobiales</taxon>
        <taxon>Rhizobiaceae</taxon>
        <taxon>Rhizobium/Agrobacterium group</taxon>
        <taxon>Rhizobium</taxon>
    </lineage>
</organism>
<proteinExistence type="predicted"/>
<evidence type="ECO:0000313" key="2">
    <source>
        <dbReference type="EMBL" id="TAY50951.1"/>
    </source>
</evidence>
<accession>A0A7M3DQI0</accession>
<dbReference type="RefSeq" id="WP_130715839.1">
    <property type="nucleotide sequence ID" value="NZ_SIOP01000001.1"/>
</dbReference>
<name>A0A7M3DQI0_RHILE</name>
<keyword evidence="1" id="KW-0472">Membrane</keyword>
<dbReference type="AlphaFoldDB" id="A0A7M3DQI0"/>
<sequence length="203" mass="21703">MDDYPMIMLAIVAFAAVMIMITMMVENAKKKETDRQKGELSRTDFDADVIHGSNFGKLGIAIDGTRRKFAILQGGNAPKIFDFSQLISVEVFRDGNSITKTNRGGQVAGAAVGAVLLGPAGLLLGGLTGSKRSIETITKLSLMIYVSDFVQPNYEVVFHQHLGSGGTKVSDLTMTMNELNAWHGRMQAILAVNAAGQPSPVSA</sequence>
<evidence type="ECO:0000313" key="3">
    <source>
        <dbReference type="Proteomes" id="UP000292974"/>
    </source>
</evidence>
<comment type="caution">
    <text evidence="2">The sequence shown here is derived from an EMBL/GenBank/DDBJ whole genome shotgun (WGS) entry which is preliminary data.</text>
</comment>
<keyword evidence="1" id="KW-1133">Transmembrane helix</keyword>
<gene>
    <name evidence="2" type="ORF">ELH90_04125</name>
</gene>
<protein>
    <submittedName>
        <fullName evidence="2">Uncharacterized protein</fullName>
    </submittedName>
</protein>
<dbReference type="EMBL" id="SIOP01000001">
    <property type="protein sequence ID" value="TAY50951.1"/>
    <property type="molecule type" value="Genomic_DNA"/>
</dbReference>
<dbReference type="Proteomes" id="UP000292974">
    <property type="component" value="Unassembled WGS sequence"/>
</dbReference>
<evidence type="ECO:0000256" key="1">
    <source>
        <dbReference type="SAM" id="Phobius"/>
    </source>
</evidence>
<reference evidence="2 3" key="1">
    <citation type="submission" date="2019-02" db="EMBL/GenBank/DDBJ databases">
        <title>The genomic architecture of introgression among sibling species of bacteria.</title>
        <authorList>
            <person name="Cavassim M.I.A."/>
            <person name="Moeskjaer S."/>
            <person name="Moslemi C."/>
            <person name="Fields B."/>
            <person name="Bachmann A."/>
            <person name="Vilhjalmsson B."/>
            <person name="Schierup M.H."/>
            <person name="Young J.P.W."/>
            <person name="Andersen S.U."/>
        </authorList>
    </citation>
    <scope>NUCLEOTIDE SEQUENCE [LARGE SCALE GENOMIC DNA]</scope>
    <source>
        <strain evidence="2 3">SM135B</strain>
    </source>
</reference>
<feature type="transmembrane region" description="Helical" evidence="1">
    <location>
        <begin position="6"/>
        <end position="25"/>
    </location>
</feature>
<keyword evidence="1" id="KW-0812">Transmembrane</keyword>